<feature type="transmembrane region" description="Helical" evidence="1">
    <location>
        <begin position="263"/>
        <end position="281"/>
    </location>
</feature>
<evidence type="ECO:0008006" key="4">
    <source>
        <dbReference type="Google" id="ProtNLM"/>
    </source>
</evidence>
<dbReference type="PANTHER" id="PTHR35902">
    <property type="entry name" value="S-LAYER DOMAIN-LIKE PROTEIN-RELATED"/>
    <property type="match status" value="1"/>
</dbReference>
<dbReference type="Proteomes" id="UP000646946">
    <property type="component" value="Unassembled WGS sequence"/>
</dbReference>
<keyword evidence="1" id="KW-1133">Transmembrane helix</keyword>
<name>A0A832USS0_9ARCH</name>
<dbReference type="EMBL" id="DVAB01000039">
    <property type="protein sequence ID" value="HIK00827.1"/>
    <property type="molecule type" value="Genomic_DNA"/>
</dbReference>
<proteinExistence type="predicted"/>
<keyword evidence="1" id="KW-0472">Membrane</keyword>
<protein>
    <recommendedName>
        <fullName evidence="4">CARDB domain-containing protein</fullName>
    </recommendedName>
</protein>
<dbReference type="PANTHER" id="PTHR35902:SF3">
    <property type="entry name" value="NPCBM-ASSOCIATED, NEW3 DOMAIN OF ALPHA-GALACTOSIDASE"/>
    <property type="match status" value="1"/>
</dbReference>
<organism evidence="2 3">
    <name type="scientific">Candidatus Naiadarchaeum limnaeum</name>
    <dbReference type="NCBI Taxonomy" id="2756139"/>
    <lineage>
        <taxon>Archaea</taxon>
        <taxon>Candidatus Undinarchaeota</taxon>
        <taxon>Candidatus Undinarchaeia</taxon>
        <taxon>Candidatus Naiadarchaeales</taxon>
        <taxon>Candidatus Naiadarchaeaceae</taxon>
        <taxon>Candidatus Naiadarchaeum</taxon>
    </lineage>
</organism>
<keyword evidence="1" id="KW-0812">Transmembrane</keyword>
<evidence type="ECO:0000313" key="3">
    <source>
        <dbReference type="Proteomes" id="UP000646946"/>
    </source>
</evidence>
<keyword evidence="3" id="KW-1185">Reference proteome</keyword>
<evidence type="ECO:0000313" key="2">
    <source>
        <dbReference type="EMBL" id="HIK00827.1"/>
    </source>
</evidence>
<evidence type="ECO:0000256" key="1">
    <source>
        <dbReference type="SAM" id="Phobius"/>
    </source>
</evidence>
<sequence length="285" mass="31013">MRKSILCFTIVLILATLAPRSYAVTPTADFNISFIGQDPSPAVPGKYVDLSFRAKGGKLYSPNEVTFEIIEKFPFSLEPGESAIKTLGNVKIIGKATEENEILFQVRLLVDGRAVEGDNELEYKYTIGGSVFSQKINIPVSGVQTDFDIVVQEVSGNSVSLGIVNIGKNSARSVIVSIPEQKNFEIVNVDSSIIGNLASGDFTVTTFKILPMVNSKENLKVFVAYTDTEGTRHTLEKSVSLKLNAEEATAVKGGNESRLSSPLLSIVLILIIIVLAYLAFFKKKR</sequence>
<dbReference type="AlphaFoldDB" id="A0A832USS0"/>
<comment type="caution">
    <text evidence="2">The sequence shown here is derived from an EMBL/GenBank/DDBJ whole genome shotgun (WGS) entry which is preliminary data.</text>
</comment>
<accession>A0A832USS0</accession>
<reference evidence="2 3" key="1">
    <citation type="journal article" name="Nat. Commun.">
        <title>Undinarchaeota illuminate DPANN phylogeny and the impact of gene transfer on archaeal evolution.</title>
        <authorList>
            <person name="Dombrowski N."/>
            <person name="Williams T.A."/>
            <person name="Sun J."/>
            <person name="Woodcroft B.J."/>
            <person name="Lee J.H."/>
            <person name="Minh B.Q."/>
            <person name="Rinke C."/>
            <person name="Spang A."/>
        </authorList>
    </citation>
    <scope>NUCLEOTIDE SEQUENCE [LARGE SCALE GENOMIC DNA]</scope>
    <source>
        <strain evidence="2">MAG_bin1129</strain>
    </source>
</reference>
<gene>
    <name evidence="2" type="ORF">H1016_04790</name>
</gene>